<evidence type="ECO:0000256" key="3">
    <source>
        <dbReference type="ARBA" id="ARBA00022603"/>
    </source>
</evidence>
<dbReference type="SUPFAM" id="SSF75217">
    <property type="entry name" value="alpha/beta knot"/>
    <property type="match status" value="1"/>
</dbReference>
<dbReference type="InterPro" id="IPR029026">
    <property type="entry name" value="tRNA_m1G_MTases_N"/>
</dbReference>
<feature type="binding site" evidence="7">
    <location>
        <position position="76"/>
    </location>
    <ligand>
        <name>S-adenosyl-L-methionine</name>
        <dbReference type="ChEBI" id="CHEBI:59789"/>
    </ligand>
</feature>
<accession>A0A4Z0XZT1</accession>
<comment type="catalytic activity">
    <reaction evidence="7">
        <text>pseudouridine(1915) in 23S rRNA + S-adenosyl-L-methionine = N(3)-methylpseudouridine(1915) in 23S rRNA + S-adenosyl-L-homocysteine + H(+)</text>
        <dbReference type="Rhea" id="RHEA:42752"/>
        <dbReference type="Rhea" id="RHEA-COMP:10221"/>
        <dbReference type="Rhea" id="RHEA-COMP:10222"/>
        <dbReference type="ChEBI" id="CHEBI:15378"/>
        <dbReference type="ChEBI" id="CHEBI:57856"/>
        <dbReference type="ChEBI" id="CHEBI:59789"/>
        <dbReference type="ChEBI" id="CHEBI:65314"/>
        <dbReference type="ChEBI" id="CHEBI:74486"/>
        <dbReference type="EC" id="2.1.1.177"/>
    </reaction>
</comment>
<dbReference type="CDD" id="cd18081">
    <property type="entry name" value="RlmH-like"/>
    <property type="match status" value="1"/>
</dbReference>
<dbReference type="PANTHER" id="PTHR33603">
    <property type="entry name" value="METHYLTRANSFERASE"/>
    <property type="match status" value="1"/>
</dbReference>
<evidence type="ECO:0000256" key="4">
    <source>
        <dbReference type="ARBA" id="ARBA00022679"/>
    </source>
</evidence>
<evidence type="ECO:0000313" key="9">
    <source>
        <dbReference type="Proteomes" id="UP000297714"/>
    </source>
</evidence>
<keyword evidence="2 7" id="KW-0698">rRNA processing</keyword>
<dbReference type="HAMAP" id="MF_00658">
    <property type="entry name" value="23SrRNA_methyltr_H"/>
    <property type="match status" value="1"/>
</dbReference>
<dbReference type="Pfam" id="PF02590">
    <property type="entry name" value="SPOUT_MTase"/>
    <property type="match status" value="1"/>
</dbReference>
<feature type="binding site" evidence="7">
    <location>
        <begin position="127"/>
        <end position="132"/>
    </location>
    <ligand>
        <name>S-adenosyl-L-methionine</name>
        <dbReference type="ChEBI" id="CHEBI:59789"/>
    </ligand>
</feature>
<keyword evidence="9" id="KW-1185">Reference proteome</keyword>
<evidence type="ECO:0000256" key="2">
    <source>
        <dbReference type="ARBA" id="ARBA00022552"/>
    </source>
</evidence>
<organism evidence="8 9">
    <name type="scientific">Caproiciproducens galactitolivorans</name>
    <dbReference type="NCBI Taxonomy" id="642589"/>
    <lineage>
        <taxon>Bacteria</taxon>
        <taxon>Bacillati</taxon>
        <taxon>Bacillota</taxon>
        <taxon>Clostridia</taxon>
        <taxon>Eubacteriales</taxon>
        <taxon>Acutalibacteraceae</taxon>
        <taxon>Caproiciproducens</taxon>
    </lineage>
</organism>
<dbReference type="RefSeq" id="WP_135659945.1">
    <property type="nucleotide sequence ID" value="NZ_JAJUFJ010000001.1"/>
</dbReference>
<evidence type="ECO:0000313" key="8">
    <source>
        <dbReference type="EMBL" id="TGJ76057.1"/>
    </source>
</evidence>
<dbReference type="Proteomes" id="UP000297714">
    <property type="component" value="Unassembled WGS sequence"/>
</dbReference>
<gene>
    <name evidence="7 8" type="primary">rlmH</name>
    <name evidence="8" type="ORF">CAGA_17780</name>
</gene>
<comment type="subcellular location">
    <subcellularLocation>
        <location evidence="7">Cytoplasm</location>
    </subcellularLocation>
</comment>
<dbReference type="EMBL" id="SRMQ01000008">
    <property type="protein sequence ID" value="TGJ76057.1"/>
    <property type="molecule type" value="Genomic_DNA"/>
</dbReference>
<dbReference type="NCBIfam" id="TIGR00246">
    <property type="entry name" value="tRNA_RlmH_YbeA"/>
    <property type="match status" value="1"/>
</dbReference>
<protein>
    <recommendedName>
        <fullName evidence="7">Ribosomal RNA large subunit methyltransferase H</fullName>
        <ecNumber evidence="7">2.1.1.177</ecNumber>
    </recommendedName>
    <alternativeName>
        <fullName evidence="7">23S rRNA (pseudouridine1915-N3)-methyltransferase</fullName>
    </alternativeName>
    <alternativeName>
        <fullName evidence="7">23S rRNA m3Psi1915 methyltransferase</fullName>
    </alternativeName>
    <alternativeName>
        <fullName evidence="7">rRNA (pseudouridine-N3-)-methyltransferase RlmH</fullName>
    </alternativeName>
</protein>
<dbReference type="GO" id="GO:0070038">
    <property type="term" value="F:rRNA (pseudouridine-N3-)-methyltransferase activity"/>
    <property type="evidence" value="ECO:0007669"/>
    <property type="project" value="UniProtKB-UniRule"/>
</dbReference>
<dbReference type="PANTHER" id="PTHR33603:SF1">
    <property type="entry name" value="RIBOSOMAL RNA LARGE SUBUNIT METHYLTRANSFERASE H"/>
    <property type="match status" value="1"/>
</dbReference>
<evidence type="ECO:0000256" key="6">
    <source>
        <dbReference type="ARBA" id="ARBA00038303"/>
    </source>
</evidence>
<dbReference type="NCBIfam" id="NF000985">
    <property type="entry name" value="PRK00103.1-3"/>
    <property type="match status" value="1"/>
</dbReference>
<comment type="similarity">
    <text evidence="6 7">Belongs to the RNA methyltransferase RlmH family.</text>
</comment>
<dbReference type="PIRSF" id="PIRSF004505">
    <property type="entry name" value="MT_bac"/>
    <property type="match status" value="1"/>
</dbReference>
<keyword evidence="4 7" id="KW-0808">Transferase</keyword>
<dbReference type="AlphaFoldDB" id="A0A4Z0XZT1"/>
<dbReference type="Gene3D" id="3.40.1280.10">
    <property type="match status" value="1"/>
</dbReference>
<comment type="caution">
    <text evidence="8">The sequence shown here is derived from an EMBL/GenBank/DDBJ whole genome shotgun (WGS) entry which is preliminary data.</text>
</comment>
<evidence type="ECO:0000256" key="5">
    <source>
        <dbReference type="ARBA" id="ARBA00022691"/>
    </source>
</evidence>
<name>A0A4Z0XZT1_9FIRM</name>
<keyword evidence="5 7" id="KW-0949">S-adenosyl-L-methionine</keyword>
<keyword evidence="3 7" id="KW-0489">Methyltransferase</keyword>
<dbReference type="InterPro" id="IPR029028">
    <property type="entry name" value="Alpha/beta_knot_MTases"/>
</dbReference>
<dbReference type="EC" id="2.1.1.177" evidence="7"/>
<keyword evidence="1 7" id="KW-0963">Cytoplasm</keyword>
<comment type="subunit">
    <text evidence="7">Homodimer.</text>
</comment>
<dbReference type="GO" id="GO:0005737">
    <property type="term" value="C:cytoplasm"/>
    <property type="evidence" value="ECO:0007669"/>
    <property type="project" value="UniProtKB-SubCell"/>
</dbReference>
<feature type="binding site" evidence="7">
    <location>
        <position position="108"/>
    </location>
    <ligand>
        <name>S-adenosyl-L-methionine</name>
        <dbReference type="ChEBI" id="CHEBI:59789"/>
    </ligand>
</feature>
<dbReference type="OrthoDB" id="9806643at2"/>
<sequence>MLNIRIICVGKLKEPYWRQACAEYEKRLHAFCSFSICEISESRLQDNPSNAQIAAALQTEGEKILSAAGNSFLFALCIEGRVLSSEQLAEKIDHLAVNGNSTISFLIGSSFGLSEELKKKADFKLSMSPMTFPHQLARVMVCEQIYRAFQINSHGKYHK</sequence>
<dbReference type="InterPro" id="IPR003742">
    <property type="entry name" value="RlmH-like"/>
</dbReference>
<comment type="function">
    <text evidence="7">Specifically methylates the pseudouridine at position 1915 (m3Psi1915) in 23S rRNA.</text>
</comment>
<proteinExistence type="inferred from homology"/>
<evidence type="ECO:0000256" key="7">
    <source>
        <dbReference type="HAMAP-Rule" id="MF_00658"/>
    </source>
</evidence>
<evidence type="ECO:0000256" key="1">
    <source>
        <dbReference type="ARBA" id="ARBA00022490"/>
    </source>
</evidence>
<reference evidence="8 9" key="1">
    <citation type="submission" date="2019-04" db="EMBL/GenBank/DDBJ databases">
        <authorList>
            <person name="Poehlein A."/>
            <person name="Bengelsdorf F.R."/>
            <person name="Duerre P."/>
            <person name="Daniel R."/>
        </authorList>
    </citation>
    <scope>NUCLEOTIDE SEQUENCE [LARGE SCALE GENOMIC DNA]</scope>
    <source>
        <strain evidence="8 9">BS-1</strain>
    </source>
</reference>